<name>A0A4P7SGS1_9CELL</name>
<keyword evidence="1" id="KW-0812">Transmembrane</keyword>
<feature type="transmembrane region" description="Helical" evidence="1">
    <location>
        <begin position="447"/>
        <end position="465"/>
    </location>
</feature>
<organism evidence="2 3">
    <name type="scientific">Cellulomonas shaoxiangyii</name>
    <dbReference type="NCBI Taxonomy" id="2566013"/>
    <lineage>
        <taxon>Bacteria</taxon>
        <taxon>Bacillati</taxon>
        <taxon>Actinomycetota</taxon>
        <taxon>Actinomycetes</taxon>
        <taxon>Micrococcales</taxon>
        <taxon>Cellulomonadaceae</taxon>
        <taxon>Cellulomonas</taxon>
    </lineage>
</organism>
<dbReference type="Pfam" id="PF19814">
    <property type="entry name" value="DUF6297"/>
    <property type="match status" value="1"/>
</dbReference>
<reference evidence="2 3" key="1">
    <citation type="submission" date="2019-04" db="EMBL/GenBank/DDBJ databases">
        <title>Isolation and identification of Cellulomonas shaoxiangyii sp. Nov. isolated from feces of the Tibetan antelopes (Pantholops hodgsonii) in the Qinghai-Tibet plateau of China.</title>
        <authorList>
            <person name="Tian Z."/>
        </authorList>
    </citation>
    <scope>NUCLEOTIDE SEQUENCE [LARGE SCALE GENOMIC DNA]</scope>
    <source>
        <strain evidence="2 3">Z28</strain>
    </source>
</reference>
<feature type="transmembrane region" description="Helical" evidence="1">
    <location>
        <begin position="78"/>
        <end position="99"/>
    </location>
</feature>
<protein>
    <submittedName>
        <fullName evidence="2">Uncharacterized protein</fullName>
    </submittedName>
</protein>
<feature type="transmembrane region" description="Helical" evidence="1">
    <location>
        <begin position="477"/>
        <end position="504"/>
    </location>
</feature>
<accession>A0A4P7SGS1</accession>
<evidence type="ECO:0000313" key="2">
    <source>
        <dbReference type="EMBL" id="QCB93192.1"/>
    </source>
</evidence>
<dbReference type="InterPro" id="IPR046264">
    <property type="entry name" value="DUF6297"/>
</dbReference>
<dbReference type="AlphaFoldDB" id="A0A4P7SGS1"/>
<evidence type="ECO:0000313" key="3">
    <source>
        <dbReference type="Proteomes" id="UP000296469"/>
    </source>
</evidence>
<dbReference type="RefSeq" id="WP_136225349.1">
    <property type="nucleotide sequence ID" value="NZ_CP039291.1"/>
</dbReference>
<keyword evidence="3" id="KW-1185">Reference proteome</keyword>
<feature type="transmembrane region" description="Helical" evidence="1">
    <location>
        <begin position="193"/>
        <end position="215"/>
    </location>
</feature>
<proteinExistence type="predicted"/>
<dbReference type="Proteomes" id="UP000296469">
    <property type="component" value="Chromosome"/>
</dbReference>
<feature type="transmembrane region" description="Helical" evidence="1">
    <location>
        <begin position="221"/>
        <end position="241"/>
    </location>
</feature>
<feature type="transmembrane region" description="Helical" evidence="1">
    <location>
        <begin position="160"/>
        <end position="181"/>
    </location>
</feature>
<feature type="transmembrane region" description="Helical" evidence="1">
    <location>
        <begin position="37"/>
        <end position="58"/>
    </location>
</feature>
<keyword evidence="1" id="KW-0472">Membrane</keyword>
<evidence type="ECO:0000256" key="1">
    <source>
        <dbReference type="SAM" id="Phobius"/>
    </source>
</evidence>
<feature type="transmembrane region" description="Helical" evidence="1">
    <location>
        <begin position="131"/>
        <end position="154"/>
    </location>
</feature>
<feature type="transmembrane region" description="Helical" evidence="1">
    <location>
        <begin position="388"/>
        <end position="411"/>
    </location>
</feature>
<dbReference type="EMBL" id="CP039291">
    <property type="protein sequence ID" value="QCB93192.1"/>
    <property type="molecule type" value="Genomic_DNA"/>
</dbReference>
<dbReference type="KEGG" id="celz:E5225_06115"/>
<keyword evidence="1" id="KW-1133">Transmembrane helix</keyword>
<gene>
    <name evidence="2" type="ORF">E5225_06115</name>
</gene>
<sequence length="535" mass="53122">MTAVRPYETGPVPAARSIRRFTTQAARAHADAHVGALLADVYSAVLSVAVAVGFALGVVQQLRVALPPAPDVATPGGLSLPVLVAVLLVGAAGALVGVAGRLGPVGAGGAEGAWWLTLPVQRRGLLRPAAVRLPVLAALAGAVVVVLLDAGLLARAGAELVRGALVGAAGAAALVLAAALVQSAGVPRRTTALAGDALLLAAPVAAALLVATGTAPATTPVPGWALVAAGAVAVAALGAGVDARLGRLPARTVRESGSVATQAVGAVVSLDTRELGRALGGGTLRPARRRSSRLRTVRGPVTALVTADVVLLRRSPRHLVQVAVGVLVPALVTVVPQLASPVGVVLAVVVGGAAAASAGAEGSRWAEMAPALDRALPLRHTTVRRLRMVVPALVALVWSALTLAAVARWAGGPVVDWLVLALASTPVWAAAAVRAAYRPAPDWGKNLVATPAGAVPAGAFAVVARGPDLVALCLLPLWIAIGLSTVTTPLVTAQLVLSVVAVLIGSSTHEKSWLDRTLEGADASAPAPAPSGAAR</sequence>